<dbReference type="RefSeq" id="WP_377868219.1">
    <property type="nucleotide sequence ID" value="NZ_JBHMAY010000005.1"/>
</dbReference>
<evidence type="ECO:0000313" key="2">
    <source>
        <dbReference type="EMBL" id="MFC3510200.1"/>
    </source>
</evidence>
<gene>
    <name evidence="2" type="ORF">ACFORO_08505</name>
</gene>
<evidence type="ECO:0000313" key="3">
    <source>
        <dbReference type="Proteomes" id="UP001595764"/>
    </source>
</evidence>
<feature type="region of interest" description="Disordered" evidence="1">
    <location>
        <begin position="1"/>
        <end position="25"/>
    </location>
</feature>
<keyword evidence="3" id="KW-1185">Reference proteome</keyword>
<accession>A0ABV7QD09</accession>
<dbReference type="Proteomes" id="UP001595764">
    <property type="component" value="Unassembled WGS sequence"/>
</dbReference>
<protein>
    <recommendedName>
        <fullName evidence="4">GIY-YIG domain-containing protein</fullName>
    </recommendedName>
</protein>
<evidence type="ECO:0008006" key="4">
    <source>
        <dbReference type="Google" id="ProtNLM"/>
    </source>
</evidence>
<evidence type="ECO:0000256" key="1">
    <source>
        <dbReference type="SAM" id="MobiDB-lite"/>
    </source>
</evidence>
<sequence>MQYIGRTNNFDKRKSAHSRTPGKENLRLQPEFETQDYETVRGLEQYLYDVHSPILNEIRPISLRNGNIERYLEAACKFIGELG</sequence>
<comment type="caution">
    <text evidence="2">The sequence shown here is derived from an EMBL/GenBank/DDBJ whole genome shotgun (WGS) entry which is preliminary data.</text>
</comment>
<organism evidence="2 3">
    <name type="scientific">Amycolatopsis halotolerans</name>
    <dbReference type="NCBI Taxonomy" id="330083"/>
    <lineage>
        <taxon>Bacteria</taxon>
        <taxon>Bacillati</taxon>
        <taxon>Actinomycetota</taxon>
        <taxon>Actinomycetes</taxon>
        <taxon>Pseudonocardiales</taxon>
        <taxon>Pseudonocardiaceae</taxon>
        <taxon>Amycolatopsis</taxon>
    </lineage>
</organism>
<name>A0ABV7QD09_9PSEU</name>
<dbReference type="EMBL" id="JBHRWI010000012">
    <property type="protein sequence ID" value="MFC3510200.1"/>
    <property type="molecule type" value="Genomic_DNA"/>
</dbReference>
<reference evidence="3" key="1">
    <citation type="journal article" date="2019" name="Int. J. Syst. Evol. Microbiol.">
        <title>The Global Catalogue of Microorganisms (GCM) 10K type strain sequencing project: providing services to taxonomists for standard genome sequencing and annotation.</title>
        <authorList>
            <consortium name="The Broad Institute Genomics Platform"/>
            <consortium name="The Broad Institute Genome Sequencing Center for Infectious Disease"/>
            <person name="Wu L."/>
            <person name="Ma J."/>
        </authorList>
    </citation>
    <scope>NUCLEOTIDE SEQUENCE [LARGE SCALE GENOMIC DNA]</scope>
    <source>
        <strain evidence="3">CGMCC 4.7682</strain>
    </source>
</reference>
<proteinExistence type="predicted"/>